<dbReference type="EMBL" id="SELW01000141">
    <property type="protein sequence ID" value="TID30524.1"/>
    <property type="molecule type" value="Genomic_DNA"/>
</dbReference>
<reference evidence="1 2" key="1">
    <citation type="journal article" date="2019" name="Front. Genet.">
        <title>Whole-Genome Sequencing of the Opportunistic Yeast Pathogen Candida inconspicua Uncovers Its Hybrid Origin.</title>
        <authorList>
            <person name="Mixao V."/>
            <person name="Hansen A.P."/>
            <person name="Saus E."/>
            <person name="Boekhout T."/>
            <person name="Lass-Florl C."/>
            <person name="Gabaldon T."/>
        </authorList>
    </citation>
    <scope>NUCLEOTIDE SEQUENCE [LARGE SCALE GENOMIC DNA]</scope>
    <source>
        <strain evidence="1 2">CBS 180</strain>
    </source>
</reference>
<evidence type="ECO:0008006" key="3">
    <source>
        <dbReference type="Google" id="ProtNLM"/>
    </source>
</evidence>
<name>A0A4T0X6P6_9ASCO</name>
<dbReference type="InterPro" id="IPR024420">
    <property type="entry name" value="TRAPP_III_complex_Trs85"/>
</dbReference>
<dbReference type="Proteomes" id="UP000307173">
    <property type="component" value="Unassembled WGS sequence"/>
</dbReference>
<dbReference type="GO" id="GO:1990072">
    <property type="term" value="C:TRAPPIII protein complex"/>
    <property type="evidence" value="ECO:0007669"/>
    <property type="project" value="TreeGrafter"/>
</dbReference>
<evidence type="ECO:0000313" key="1">
    <source>
        <dbReference type="EMBL" id="TID30524.1"/>
    </source>
</evidence>
<organism evidence="1 2">
    <name type="scientific">Pichia inconspicua</name>
    <dbReference type="NCBI Taxonomy" id="52247"/>
    <lineage>
        <taxon>Eukaryota</taxon>
        <taxon>Fungi</taxon>
        <taxon>Dikarya</taxon>
        <taxon>Ascomycota</taxon>
        <taxon>Saccharomycotina</taxon>
        <taxon>Pichiomycetes</taxon>
        <taxon>Pichiales</taxon>
        <taxon>Pichiaceae</taxon>
        <taxon>Pichia</taxon>
    </lineage>
</organism>
<comment type="caution">
    <text evidence="1">The sequence shown here is derived from an EMBL/GenBank/DDBJ whole genome shotgun (WGS) entry which is preliminary data.</text>
</comment>
<sequence>MDLSIPSIYGSLPTKFYHDICGCSSEKYQQLMITAYAPRVSVLSSELADDISKQFGNIRNVCHLFSYFENCLAFGTTFNQKIDTKVNSKNTESLSSNGCVRFVPDRFTDYNSSNSTETSDFESCRQGLKSYVKTIQESILNISDELNYDSYKSNYNTITKLQNSIYLKLHSLLYSSNELSPFECFNHPIAQAIVVSGYDTIEHINSLLSNIENTNIPRWIDVSAILQHVIILVNHDDSEMLQSALKLQETLRIRVGKSSAIVPLDLGKTEIDDNDPSNLKLYPSIYTQGEGNVLIMNKESYESWKRPLQELISKNLITFMNSKIKTWSDEVVQPKTSLAGRIFGGKKWAVSTKTSFFSFGSNSNTQDVQAVENTQKQNFNAVEGYYDSKSFEMILRRLGDWYFMLGDFKNAQTVYELVKKDMVNDKAYSHVASINEFIVYSYLLGAINNSEVNLTTKFLTSSIRPMIDSSFYAYLSRSNLKFYTIRMTLTSAELLLLWGQSMLAKTKKIDQLIELALNESIALLRKVIDSKLVSDITCGFLMQRIAFIFGSYSTMEHYSHQKIDDPYYDEENPMKKQIEHPSLESIGLTRIRKQELWLLLSAKELDIAKEPLQSKLIMWKIGELMEIGAFDVVATDWIRNGHSLLYKLECHLAIN</sequence>
<gene>
    <name evidence="1" type="ORF">CANINC_000877</name>
</gene>
<keyword evidence="2" id="KW-1185">Reference proteome</keyword>
<evidence type="ECO:0000313" key="2">
    <source>
        <dbReference type="Proteomes" id="UP000307173"/>
    </source>
</evidence>
<accession>A0A4T0X6P6</accession>
<dbReference type="Pfam" id="PF12739">
    <property type="entry name" value="TRAPPC-Trs85"/>
    <property type="match status" value="1"/>
</dbReference>
<dbReference type="PANTHER" id="PTHR12975:SF6">
    <property type="entry name" value="TRAFFICKING PROTEIN PARTICLE COMPLEX SUBUNIT 8"/>
    <property type="match status" value="1"/>
</dbReference>
<dbReference type="AlphaFoldDB" id="A0A4T0X6P6"/>
<dbReference type="STRING" id="52247.A0A4T0X6P6"/>
<dbReference type="PANTHER" id="PTHR12975">
    <property type="entry name" value="TRANSPORT PROTEIN TRAPP"/>
    <property type="match status" value="1"/>
</dbReference>
<dbReference type="OrthoDB" id="203724at2759"/>
<proteinExistence type="predicted"/>
<protein>
    <recommendedName>
        <fullName evidence="3">Trafficking protein particle complex III-specific subunit 85</fullName>
    </recommendedName>
</protein>